<dbReference type="Pfam" id="PF01594">
    <property type="entry name" value="AI-2E_transport"/>
    <property type="match status" value="1"/>
</dbReference>
<comment type="similarity">
    <text evidence="2">Belongs to the autoinducer-2 exporter (AI-2E) (TC 2.A.86) family.</text>
</comment>
<feature type="transmembrane region" description="Helical" evidence="6">
    <location>
        <begin position="235"/>
        <end position="258"/>
    </location>
</feature>
<organism evidence="7 8">
    <name type="scientific">Lapidilactobacillus dextrinicus</name>
    <dbReference type="NCBI Taxonomy" id="51664"/>
    <lineage>
        <taxon>Bacteria</taxon>
        <taxon>Bacillati</taxon>
        <taxon>Bacillota</taxon>
        <taxon>Bacilli</taxon>
        <taxon>Lactobacillales</taxon>
        <taxon>Lactobacillaceae</taxon>
        <taxon>Lapidilactobacillus</taxon>
    </lineage>
</organism>
<feature type="transmembrane region" description="Helical" evidence="6">
    <location>
        <begin position="297"/>
        <end position="330"/>
    </location>
</feature>
<accession>A0A921DVN0</accession>
<gene>
    <name evidence="7" type="ORF">K8W17_07250</name>
</gene>
<reference evidence="7" key="1">
    <citation type="journal article" date="2021" name="PeerJ">
        <title>Extensive microbial diversity within the chicken gut microbiome revealed by metagenomics and culture.</title>
        <authorList>
            <person name="Gilroy R."/>
            <person name="Ravi A."/>
            <person name="Getino M."/>
            <person name="Pursley I."/>
            <person name="Horton D.L."/>
            <person name="Alikhan N.F."/>
            <person name="Baker D."/>
            <person name="Gharbi K."/>
            <person name="Hall N."/>
            <person name="Watson M."/>
            <person name="Adriaenssens E.M."/>
            <person name="Foster-Nyarko E."/>
            <person name="Jarju S."/>
            <person name="Secka A."/>
            <person name="Antonio M."/>
            <person name="Oren A."/>
            <person name="Chaudhuri R.R."/>
            <person name="La Ragione R."/>
            <person name="Hildebrand F."/>
            <person name="Pallen M.J."/>
        </authorList>
    </citation>
    <scope>NUCLEOTIDE SEQUENCE</scope>
    <source>
        <strain evidence="7">CHK173-2119</strain>
    </source>
</reference>
<keyword evidence="4 6" id="KW-1133">Transmembrane helix</keyword>
<evidence type="ECO:0000256" key="5">
    <source>
        <dbReference type="ARBA" id="ARBA00023136"/>
    </source>
</evidence>
<feature type="transmembrane region" description="Helical" evidence="6">
    <location>
        <begin position="12"/>
        <end position="29"/>
    </location>
</feature>
<dbReference type="InterPro" id="IPR002549">
    <property type="entry name" value="AI-2E-like"/>
</dbReference>
<keyword evidence="3 6" id="KW-0812">Transmembrane</keyword>
<comment type="subcellular location">
    <subcellularLocation>
        <location evidence="1">Membrane</location>
        <topology evidence="1">Multi-pass membrane protein</topology>
    </subcellularLocation>
</comment>
<keyword evidence="5 6" id="KW-0472">Membrane</keyword>
<evidence type="ECO:0000256" key="4">
    <source>
        <dbReference type="ARBA" id="ARBA00022989"/>
    </source>
</evidence>
<comment type="caution">
    <text evidence="7">The sequence shown here is derived from an EMBL/GenBank/DDBJ whole genome shotgun (WGS) entry which is preliminary data.</text>
</comment>
<dbReference type="EMBL" id="DYXY01000191">
    <property type="protein sequence ID" value="HJE15857.1"/>
    <property type="molecule type" value="Genomic_DNA"/>
</dbReference>
<feature type="transmembrane region" description="Helical" evidence="6">
    <location>
        <begin position="35"/>
        <end position="51"/>
    </location>
</feature>
<evidence type="ECO:0000313" key="8">
    <source>
        <dbReference type="Proteomes" id="UP000774947"/>
    </source>
</evidence>
<dbReference type="PANTHER" id="PTHR21716">
    <property type="entry name" value="TRANSMEMBRANE PROTEIN"/>
    <property type="match status" value="1"/>
</dbReference>
<dbReference type="AlphaFoldDB" id="A0A921DVN0"/>
<sequence>MSLYQKFIRRPAVRRAIVLLLIGIVLWLMRGMISTILLTFIFAFLVTRLVSAVRRHLKVPTPIIVLLIYALVIAGLYYVVVNFVPLLANQSIKLVNQVYHFYESPSFDSNTIMTYINNYMKQFNLAEQVKSSISTLFNYLTSVGSMGVTFVLSLLLSFVFSIEVKSLKKFGALFLESPDFGWFFSDITYFAKKFINTFGVVIETQLFIAVVNTAITVLTLAIMKMPNLPSLGLMVFVFSLVPVAGVIISCIPLTMVAFSVGGIKYVVYILVMIVLIHTLETYVLNPKFMASRTQLPMFFTFIVLLISERLFGVWGLIVGIPIFTFFLDILGVKKIPTPKSITHSSQAN</sequence>
<evidence type="ECO:0000256" key="2">
    <source>
        <dbReference type="ARBA" id="ARBA00009773"/>
    </source>
</evidence>
<dbReference type="Proteomes" id="UP000774947">
    <property type="component" value="Unassembled WGS sequence"/>
</dbReference>
<protein>
    <submittedName>
        <fullName evidence="7">AI-2E family transporter</fullName>
    </submittedName>
</protein>
<dbReference type="GO" id="GO:0055085">
    <property type="term" value="P:transmembrane transport"/>
    <property type="evidence" value="ECO:0007669"/>
    <property type="project" value="TreeGrafter"/>
</dbReference>
<evidence type="ECO:0000256" key="3">
    <source>
        <dbReference type="ARBA" id="ARBA00022692"/>
    </source>
</evidence>
<evidence type="ECO:0000256" key="1">
    <source>
        <dbReference type="ARBA" id="ARBA00004141"/>
    </source>
</evidence>
<dbReference type="GO" id="GO:0016020">
    <property type="term" value="C:membrane"/>
    <property type="evidence" value="ECO:0007669"/>
    <property type="project" value="UniProtKB-SubCell"/>
</dbReference>
<reference evidence="7" key="2">
    <citation type="submission" date="2021-09" db="EMBL/GenBank/DDBJ databases">
        <authorList>
            <person name="Gilroy R."/>
        </authorList>
    </citation>
    <scope>NUCLEOTIDE SEQUENCE</scope>
    <source>
        <strain evidence="7">CHK173-2119</strain>
    </source>
</reference>
<feature type="transmembrane region" description="Helical" evidence="6">
    <location>
        <begin position="265"/>
        <end position="285"/>
    </location>
</feature>
<name>A0A921DVN0_9LACO</name>
<evidence type="ECO:0000313" key="7">
    <source>
        <dbReference type="EMBL" id="HJE15857.1"/>
    </source>
</evidence>
<feature type="transmembrane region" description="Helical" evidence="6">
    <location>
        <begin position="200"/>
        <end position="223"/>
    </location>
</feature>
<feature type="transmembrane region" description="Helical" evidence="6">
    <location>
        <begin position="139"/>
        <end position="160"/>
    </location>
</feature>
<dbReference type="PANTHER" id="PTHR21716:SF62">
    <property type="entry name" value="TRANSPORT PROTEIN YDBI-RELATED"/>
    <property type="match status" value="1"/>
</dbReference>
<feature type="transmembrane region" description="Helical" evidence="6">
    <location>
        <begin position="63"/>
        <end position="84"/>
    </location>
</feature>
<evidence type="ECO:0000256" key="6">
    <source>
        <dbReference type="SAM" id="Phobius"/>
    </source>
</evidence>
<proteinExistence type="inferred from homology"/>